<evidence type="ECO:0000313" key="2">
    <source>
        <dbReference type="EMBL" id="GLQ11596.1"/>
    </source>
</evidence>
<gene>
    <name evidence="2" type="ORF">GCM10007913_35280</name>
</gene>
<dbReference type="InterPro" id="IPR004360">
    <property type="entry name" value="Glyas_Fos-R_dOase_dom"/>
</dbReference>
<dbReference type="Gene3D" id="3.10.180.10">
    <property type="entry name" value="2,3-Dihydroxybiphenyl 1,2-Dioxygenase, domain 1"/>
    <property type="match status" value="1"/>
</dbReference>
<dbReference type="PANTHER" id="PTHR34109">
    <property type="entry name" value="BNAUNNG04460D PROTEIN-RELATED"/>
    <property type="match status" value="1"/>
</dbReference>
<accession>A0ABQ5UHY9</accession>
<dbReference type="PROSITE" id="PS51819">
    <property type="entry name" value="VOC"/>
    <property type="match status" value="1"/>
</dbReference>
<dbReference type="EMBL" id="BSNG01000002">
    <property type="protein sequence ID" value="GLQ11596.1"/>
    <property type="molecule type" value="Genomic_DNA"/>
</dbReference>
<evidence type="ECO:0000259" key="1">
    <source>
        <dbReference type="PROSITE" id="PS51819"/>
    </source>
</evidence>
<organism evidence="2 3">
    <name type="scientific">Devosia yakushimensis</name>
    <dbReference type="NCBI Taxonomy" id="470028"/>
    <lineage>
        <taxon>Bacteria</taxon>
        <taxon>Pseudomonadati</taxon>
        <taxon>Pseudomonadota</taxon>
        <taxon>Alphaproteobacteria</taxon>
        <taxon>Hyphomicrobiales</taxon>
        <taxon>Devosiaceae</taxon>
        <taxon>Devosia</taxon>
    </lineage>
</organism>
<sequence>MTDTPATSGLTPYINVDGVADAIEFYKKAFGAIERDRNAASSDDPRVMHAHIEINGAPLFLSDFFPEHGFPAVAPQGYNLHLQVDDAKSWFDRAVAAGATVTMPLEVQFWGDTYGQLKDPHGVTWAIGQGKA</sequence>
<dbReference type="InterPro" id="IPR029068">
    <property type="entry name" value="Glyas_Bleomycin-R_OHBP_Dase"/>
</dbReference>
<feature type="domain" description="VOC" evidence="1">
    <location>
        <begin position="6"/>
        <end position="130"/>
    </location>
</feature>
<name>A0ABQ5UHY9_9HYPH</name>
<reference evidence="2" key="2">
    <citation type="submission" date="2023-01" db="EMBL/GenBank/DDBJ databases">
        <title>Draft genome sequence of Devosia yakushimensis strain NBRC 103855.</title>
        <authorList>
            <person name="Sun Q."/>
            <person name="Mori K."/>
        </authorList>
    </citation>
    <scope>NUCLEOTIDE SEQUENCE</scope>
    <source>
        <strain evidence="2">NBRC 103855</strain>
    </source>
</reference>
<dbReference type="SUPFAM" id="SSF54593">
    <property type="entry name" value="Glyoxalase/Bleomycin resistance protein/Dihydroxybiphenyl dioxygenase"/>
    <property type="match status" value="1"/>
</dbReference>
<dbReference type="RefSeq" id="WP_284393096.1">
    <property type="nucleotide sequence ID" value="NZ_BSNG01000002.1"/>
</dbReference>
<keyword evidence="3" id="KW-1185">Reference proteome</keyword>
<dbReference type="Pfam" id="PF00903">
    <property type="entry name" value="Glyoxalase"/>
    <property type="match status" value="1"/>
</dbReference>
<dbReference type="PANTHER" id="PTHR34109:SF1">
    <property type="entry name" value="VOC DOMAIN-CONTAINING PROTEIN"/>
    <property type="match status" value="1"/>
</dbReference>
<comment type="caution">
    <text evidence="2">The sequence shown here is derived from an EMBL/GenBank/DDBJ whole genome shotgun (WGS) entry which is preliminary data.</text>
</comment>
<protein>
    <recommendedName>
        <fullName evidence="1">VOC domain-containing protein</fullName>
    </recommendedName>
</protein>
<proteinExistence type="predicted"/>
<dbReference type="CDD" id="cd07246">
    <property type="entry name" value="VOC_like"/>
    <property type="match status" value="1"/>
</dbReference>
<evidence type="ECO:0000313" key="3">
    <source>
        <dbReference type="Proteomes" id="UP001161406"/>
    </source>
</evidence>
<reference evidence="2" key="1">
    <citation type="journal article" date="2014" name="Int. J. Syst. Evol. Microbiol.">
        <title>Complete genome of a new Firmicutes species belonging to the dominant human colonic microbiota ('Ruminococcus bicirculans') reveals two chromosomes and a selective capacity to utilize plant glucans.</title>
        <authorList>
            <consortium name="NISC Comparative Sequencing Program"/>
            <person name="Wegmann U."/>
            <person name="Louis P."/>
            <person name="Goesmann A."/>
            <person name="Henrissat B."/>
            <person name="Duncan S.H."/>
            <person name="Flint H.J."/>
        </authorList>
    </citation>
    <scope>NUCLEOTIDE SEQUENCE</scope>
    <source>
        <strain evidence="2">NBRC 103855</strain>
    </source>
</reference>
<dbReference type="InterPro" id="IPR037523">
    <property type="entry name" value="VOC_core"/>
</dbReference>
<dbReference type="Proteomes" id="UP001161406">
    <property type="component" value="Unassembled WGS sequence"/>
</dbReference>